<keyword evidence="2" id="KW-1185">Reference proteome</keyword>
<protein>
    <submittedName>
        <fullName evidence="1">Uncharacterized protein</fullName>
    </submittedName>
</protein>
<dbReference type="RefSeq" id="WP_078424261.1">
    <property type="nucleotide sequence ID" value="NZ_CP017258.1"/>
</dbReference>
<proteinExistence type="predicted"/>
<name>A0A1S6U6S8_9BACT</name>
<accession>A0A1S6U6S8</accession>
<sequence length="253" mass="27717">MSETKQSNTARIIGLGVDEMFEDLTYSVAYNEVLTRLKNSGMPDGILNDAINSGISIMFSAALMTYIQKQEAIIHKIVGIAGSLLIATLTPVRAGAKNLFKKFSKGRKLGMFSKIFGDSDANNISYGQVIATSANSAFNAHQSSSNVFQAGSVAMQQREHILNTKNHQMNYAKAKVDSINQTLLFKLFTSKFTSQDKEILRKITGSSEINIENINKVASFMFVTDSNGDITGLAEQFTTMLNGLGYFHNKGKK</sequence>
<dbReference type="AlphaFoldDB" id="A0A1S6U6S8"/>
<dbReference type="EMBL" id="CP017258">
    <property type="protein sequence ID" value="AQW87157.1"/>
    <property type="molecule type" value="Genomic_DNA"/>
</dbReference>
<gene>
    <name evidence="1" type="ORF">CPIN18021_0310</name>
</gene>
<evidence type="ECO:0000313" key="2">
    <source>
        <dbReference type="Proteomes" id="UP000190868"/>
    </source>
</evidence>
<organism evidence="1 2">
    <name type="scientific">Campylobacter pinnipediorum subsp. caledonicus</name>
    <dbReference type="NCBI Taxonomy" id="1874362"/>
    <lineage>
        <taxon>Bacteria</taxon>
        <taxon>Pseudomonadati</taxon>
        <taxon>Campylobacterota</taxon>
        <taxon>Epsilonproteobacteria</taxon>
        <taxon>Campylobacterales</taxon>
        <taxon>Campylobacteraceae</taxon>
        <taxon>Campylobacter</taxon>
    </lineage>
</organism>
<evidence type="ECO:0000313" key="1">
    <source>
        <dbReference type="EMBL" id="AQW87157.1"/>
    </source>
</evidence>
<reference evidence="2" key="1">
    <citation type="submission" date="2016-09" db="EMBL/GenBank/DDBJ databases">
        <title>Comparative genomics of the Campylobacter concisus group.</title>
        <authorList>
            <person name="Miller W.G."/>
            <person name="Yee E."/>
            <person name="Chapman M.H."/>
            <person name="Huynh S."/>
            <person name="Bono J.L."/>
            <person name="On S.L.W."/>
            <person name="StLeger J."/>
            <person name="Foster G."/>
            <person name="Parker C.T."/>
        </authorList>
    </citation>
    <scope>NUCLEOTIDE SEQUENCE [LARGE SCALE GENOMIC DNA]</scope>
    <source>
        <strain evidence="2">RM18021</strain>
    </source>
</reference>
<dbReference type="Proteomes" id="UP000190868">
    <property type="component" value="Chromosome"/>
</dbReference>